<dbReference type="InterPro" id="IPR002048">
    <property type="entry name" value="EF_hand_dom"/>
</dbReference>
<dbReference type="EMBL" id="CAUYUJ010015593">
    <property type="protein sequence ID" value="CAK0856007.1"/>
    <property type="molecule type" value="Genomic_DNA"/>
</dbReference>
<dbReference type="Gene3D" id="1.10.238.10">
    <property type="entry name" value="EF-hand"/>
    <property type="match status" value="1"/>
</dbReference>
<comment type="caution">
    <text evidence="9">The sequence shown here is derived from an EMBL/GenBank/DDBJ whole genome shotgun (WGS) entry which is preliminary data.</text>
</comment>
<dbReference type="Gene3D" id="1.10.287.70">
    <property type="match status" value="1"/>
</dbReference>
<dbReference type="InterPro" id="IPR011992">
    <property type="entry name" value="EF-hand-dom_pair"/>
</dbReference>
<dbReference type="Gene3D" id="1.20.120.350">
    <property type="entry name" value="Voltage-gated potassium channels. Chain C"/>
    <property type="match status" value="1"/>
</dbReference>
<dbReference type="PANTHER" id="PTHR10037:SF62">
    <property type="entry name" value="SODIUM CHANNEL PROTEIN 60E"/>
    <property type="match status" value="1"/>
</dbReference>
<feature type="transmembrane region" description="Helical" evidence="7">
    <location>
        <begin position="182"/>
        <end position="203"/>
    </location>
</feature>
<evidence type="ECO:0000256" key="5">
    <source>
        <dbReference type="ARBA" id="ARBA00023136"/>
    </source>
</evidence>
<keyword evidence="5 7" id="KW-0472">Membrane</keyword>
<feature type="transmembrane region" description="Helical" evidence="7">
    <location>
        <begin position="215"/>
        <end position="236"/>
    </location>
</feature>
<keyword evidence="3" id="KW-0106">Calcium</keyword>
<keyword evidence="10" id="KW-1185">Reference proteome</keyword>
<dbReference type="SUPFAM" id="SSF47473">
    <property type="entry name" value="EF-hand"/>
    <property type="match status" value="1"/>
</dbReference>
<dbReference type="SUPFAM" id="SSF81324">
    <property type="entry name" value="Voltage-gated potassium channels"/>
    <property type="match status" value="1"/>
</dbReference>
<dbReference type="SMART" id="SM00054">
    <property type="entry name" value="EFh"/>
    <property type="match status" value="2"/>
</dbReference>
<gene>
    <name evidence="9" type="ORF">PCOR1329_LOCUS46502</name>
</gene>
<dbReference type="Proteomes" id="UP001189429">
    <property type="component" value="Unassembled WGS sequence"/>
</dbReference>
<feature type="transmembrane region" description="Helical" evidence="7">
    <location>
        <begin position="138"/>
        <end position="161"/>
    </location>
</feature>
<dbReference type="PANTHER" id="PTHR10037">
    <property type="entry name" value="VOLTAGE-GATED CATION CHANNEL CALCIUM AND SODIUM"/>
    <property type="match status" value="1"/>
</dbReference>
<feature type="domain" description="EF-hand" evidence="8">
    <location>
        <begin position="303"/>
        <end position="338"/>
    </location>
</feature>
<organism evidence="9 10">
    <name type="scientific">Prorocentrum cordatum</name>
    <dbReference type="NCBI Taxonomy" id="2364126"/>
    <lineage>
        <taxon>Eukaryota</taxon>
        <taxon>Sar</taxon>
        <taxon>Alveolata</taxon>
        <taxon>Dinophyceae</taxon>
        <taxon>Prorocentrales</taxon>
        <taxon>Prorocentraceae</taxon>
        <taxon>Prorocentrum</taxon>
    </lineage>
</organism>
<keyword evidence="2 7" id="KW-0812">Transmembrane</keyword>
<dbReference type="PROSITE" id="PS50222">
    <property type="entry name" value="EF_HAND_2"/>
    <property type="match status" value="1"/>
</dbReference>
<sequence>MLCAVMILVNSIVIGYEVQWLTTNEAEPAQTKILGLCCSIFFLIELVLRVVADGTRYFFFLSDHKNWNWFDFALVAMSLFKRFDVVSMVGVNNGEASMIGKGIKTIKMLRIIRVVRVFRFFRELSQLAFMIMDSVKSLVWALVMLAIVIYVFAIFFTHYAAEHVRLQGTSHESILIDEHFGNLWLTIYTLFHCMLNGISWYTIPVALYTIPGWTGPFLAFGFVGYLAFTMLTVMNIQMRCRANLTQRDILVQKEMEVKEHWLKEMRKVFLEMDSDCSESLTQDEVAEFCADDRVHYYLTALGLDNNDTQKLFDLLDDNQDGQIELDEFLAGCLRLKGMARSIDVLSLIRQSRQVHRRLDEIDRVLRLSMQPSKHLASVLRPSSSQEPLPDGTLPETAPGGGQRSVPKASMLGLQAW</sequence>
<evidence type="ECO:0000256" key="4">
    <source>
        <dbReference type="ARBA" id="ARBA00022989"/>
    </source>
</evidence>
<accession>A0ABN9U9M9</accession>
<name>A0ABN9U9M9_9DINO</name>
<feature type="non-terminal residue" evidence="9">
    <location>
        <position position="416"/>
    </location>
</feature>
<comment type="subcellular location">
    <subcellularLocation>
        <location evidence="1">Membrane</location>
        <topology evidence="1">Multi-pass membrane protein</topology>
    </subcellularLocation>
</comment>
<feature type="region of interest" description="Disordered" evidence="6">
    <location>
        <begin position="376"/>
        <end position="416"/>
    </location>
</feature>
<evidence type="ECO:0000256" key="1">
    <source>
        <dbReference type="ARBA" id="ARBA00004141"/>
    </source>
</evidence>
<evidence type="ECO:0000313" key="9">
    <source>
        <dbReference type="EMBL" id="CAK0856007.1"/>
    </source>
</evidence>
<evidence type="ECO:0000259" key="8">
    <source>
        <dbReference type="PROSITE" id="PS50222"/>
    </source>
</evidence>
<dbReference type="Pfam" id="PF13499">
    <property type="entry name" value="EF-hand_7"/>
    <property type="match status" value="1"/>
</dbReference>
<dbReference type="PROSITE" id="PS00018">
    <property type="entry name" value="EF_HAND_1"/>
    <property type="match status" value="1"/>
</dbReference>
<evidence type="ECO:0000313" key="10">
    <source>
        <dbReference type="Proteomes" id="UP001189429"/>
    </source>
</evidence>
<dbReference type="InterPro" id="IPR027359">
    <property type="entry name" value="Volt_channel_dom_sf"/>
</dbReference>
<dbReference type="InterPro" id="IPR018247">
    <property type="entry name" value="EF_Hand_1_Ca_BS"/>
</dbReference>
<dbReference type="CDD" id="cd00051">
    <property type="entry name" value="EFh"/>
    <property type="match status" value="1"/>
</dbReference>
<dbReference type="InterPro" id="IPR043203">
    <property type="entry name" value="VGCC_Ca_Na"/>
</dbReference>
<dbReference type="Pfam" id="PF00520">
    <property type="entry name" value="Ion_trans"/>
    <property type="match status" value="1"/>
</dbReference>
<evidence type="ECO:0000256" key="2">
    <source>
        <dbReference type="ARBA" id="ARBA00022692"/>
    </source>
</evidence>
<evidence type="ECO:0000256" key="7">
    <source>
        <dbReference type="SAM" id="Phobius"/>
    </source>
</evidence>
<protein>
    <recommendedName>
        <fullName evidence="8">EF-hand domain-containing protein</fullName>
    </recommendedName>
</protein>
<keyword evidence="4 7" id="KW-1133">Transmembrane helix</keyword>
<evidence type="ECO:0000256" key="6">
    <source>
        <dbReference type="SAM" id="MobiDB-lite"/>
    </source>
</evidence>
<proteinExistence type="predicted"/>
<feature type="transmembrane region" description="Helical" evidence="7">
    <location>
        <begin position="31"/>
        <end position="52"/>
    </location>
</feature>
<evidence type="ECO:0000256" key="3">
    <source>
        <dbReference type="ARBA" id="ARBA00022837"/>
    </source>
</evidence>
<dbReference type="InterPro" id="IPR005821">
    <property type="entry name" value="Ion_trans_dom"/>
</dbReference>
<reference evidence="9" key="1">
    <citation type="submission" date="2023-10" db="EMBL/GenBank/DDBJ databases">
        <authorList>
            <person name="Chen Y."/>
            <person name="Shah S."/>
            <person name="Dougan E. K."/>
            <person name="Thang M."/>
            <person name="Chan C."/>
        </authorList>
    </citation>
    <scope>NUCLEOTIDE SEQUENCE [LARGE SCALE GENOMIC DNA]</scope>
</reference>